<dbReference type="PANTHER" id="PTHR38791">
    <property type="entry name" value="ZN(II)2CYS6 TRANSCRIPTION FACTOR (EUROFUNG)-RELATED-RELATED"/>
    <property type="match status" value="1"/>
</dbReference>
<protein>
    <recommendedName>
        <fullName evidence="4">Transcription factor domain-containing protein</fullName>
    </recommendedName>
</protein>
<dbReference type="OMA" id="RAFFHDY"/>
<keyword evidence="3" id="KW-1185">Reference proteome</keyword>
<dbReference type="VEuPathDB" id="FungiDB:ASPCADRAFT_176410"/>
<accession>A0A1R3RBL4</accession>
<dbReference type="EMBL" id="KV907509">
    <property type="protein sequence ID" value="OOF91852.1"/>
    <property type="molecule type" value="Genomic_DNA"/>
</dbReference>
<gene>
    <name evidence="2" type="ORF">ASPCADRAFT_176410</name>
</gene>
<dbReference type="Proteomes" id="UP000188318">
    <property type="component" value="Unassembled WGS sequence"/>
</dbReference>
<name>A0A1R3RBL4_ASPC5</name>
<organism evidence="2 3">
    <name type="scientific">Aspergillus carbonarius (strain ITEM 5010)</name>
    <dbReference type="NCBI Taxonomy" id="602072"/>
    <lineage>
        <taxon>Eukaryota</taxon>
        <taxon>Fungi</taxon>
        <taxon>Dikarya</taxon>
        <taxon>Ascomycota</taxon>
        <taxon>Pezizomycotina</taxon>
        <taxon>Eurotiomycetes</taxon>
        <taxon>Eurotiomycetidae</taxon>
        <taxon>Eurotiales</taxon>
        <taxon>Aspergillaceae</taxon>
        <taxon>Aspergillus</taxon>
        <taxon>Aspergillus subgen. Circumdati</taxon>
    </lineage>
</organism>
<dbReference type="OrthoDB" id="3525185at2759"/>
<evidence type="ECO:0008006" key="4">
    <source>
        <dbReference type="Google" id="ProtNLM"/>
    </source>
</evidence>
<sequence length="429" mass="47471">MARKCSLPARVPAPGTDFLPDDTSPKEETDDGIEGLALRAFFHDYCVPSTNYTISRGFLNHLETLVVRCGPWSDCAKACKAVAFASHGIKLHRPSLLRKAEALYDELVRSLARVMGGIDLSLISSEVLTVVMLLGLYEMIVADEAHQGYHRVHAGGIAALLRTESSPLGLLKAIQFGHPLLTSGMIWDQGSFFAPYVGNDLDSILLEMGGIWDKMNSLPADDSEALRFLQQQAIFLNHRLSHWQNRLPADFMPIAAGQIAPGPNPMSPEPGYWPGAIDVYFDLYVAGVWNTLRVARCFLIDIIITIADTLQDGKDYARERADASHLCKKLLSSIPYHLTECLPEFLRETERASEIQTPGRAVGGLLLMHPMFVLRQLSIVPLEIREYLTRCLEWIGMNMGVGQASNFAKNPPLHDLVSGCMIIWTGCLL</sequence>
<reference evidence="3" key="1">
    <citation type="journal article" date="2017" name="Genome Biol.">
        <title>Comparative genomics reveals high biological diversity and specific adaptations in the industrially and medically important fungal genus Aspergillus.</title>
        <authorList>
            <person name="de Vries R.P."/>
            <person name="Riley R."/>
            <person name="Wiebenga A."/>
            <person name="Aguilar-Osorio G."/>
            <person name="Amillis S."/>
            <person name="Uchima C.A."/>
            <person name="Anderluh G."/>
            <person name="Asadollahi M."/>
            <person name="Askin M."/>
            <person name="Barry K."/>
            <person name="Battaglia E."/>
            <person name="Bayram O."/>
            <person name="Benocci T."/>
            <person name="Braus-Stromeyer S.A."/>
            <person name="Caldana C."/>
            <person name="Canovas D."/>
            <person name="Cerqueira G.C."/>
            <person name="Chen F."/>
            <person name="Chen W."/>
            <person name="Choi C."/>
            <person name="Clum A."/>
            <person name="Dos Santos R.A."/>
            <person name="Damasio A.R."/>
            <person name="Diallinas G."/>
            <person name="Emri T."/>
            <person name="Fekete E."/>
            <person name="Flipphi M."/>
            <person name="Freyberg S."/>
            <person name="Gallo A."/>
            <person name="Gournas C."/>
            <person name="Habgood R."/>
            <person name="Hainaut M."/>
            <person name="Harispe M.L."/>
            <person name="Henrissat B."/>
            <person name="Hilden K.S."/>
            <person name="Hope R."/>
            <person name="Hossain A."/>
            <person name="Karabika E."/>
            <person name="Karaffa L."/>
            <person name="Karanyi Z."/>
            <person name="Krasevec N."/>
            <person name="Kuo A."/>
            <person name="Kusch H."/>
            <person name="LaButti K."/>
            <person name="Lagendijk E.L."/>
            <person name="Lapidus A."/>
            <person name="Levasseur A."/>
            <person name="Lindquist E."/>
            <person name="Lipzen A."/>
            <person name="Logrieco A.F."/>
            <person name="MacCabe A."/>
            <person name="Maekelae M.R."/>
            <person name="Malavazi I."/>
            <person name="Melin P."/>
            <person name="Meyer V."/>
            <person name="Mielnichuk N."/>
            <person name="Miskei M."/>
            <person name="Molnar A.P."/>
            <person name="Mule G."/>
            <person name="Ngan C.Y."/>
            <person name="Orejas M."/>
            <person name="Orosz E."/>
            <person name="Ouedraogo J.P."/>
            <person name="Overkamp K.M."/>
            <person name="Park H.-S."/>
            <person name="Perrone G."/>
            <person name="Piumi F."/>
            <person name="Punt P.J."/>
            <person name="Ram A.F."/>
            <person name="Ramon A."/>
            <person name="Rauscher S."/>
            <person name="Record E."/>
            <person name="Riano-Pachon D.M."/>
            <person name="Robert V."/>
            <person name="Roehrig J."/>
            <person name="Ruller R."/>
            <person name="Salamov A."/>
            <person name="Salih N.S."/>
            <person name="Samson R.A."/>
            <person name="Sandor E."/>
            <person name="Sanguinetti M."/>
            <person name="Schuetze T."/>
            <person name="Sepcic K."/>
            <person name="Shelest E."/>
            <person name="Sherlock G."/>
            <person name="Sophianopoulou V."/>
            <person name="Squina F.M."/>
            <person name="Sun H."/>
            <person name="Susca A."/>
            <person name="Todd R.B."/>
            <person name="Tsang A."/>
            <person name="Unkles S.E."/>
            <person name="van de Wiele N."/>
            <person name="van Rossen-Uffink D."/>
            <person name="Oliveira J.V."/>
            <person name="Vesth T.C."/>
            <person name="Visser J."/>
            <person name="Yu J.-H."/>
            <person name="Zhou M."/>
            <person name="Andersen M.R."/>
            <person name="Archer D.B."/>
            <person name="Baker S.E."/>
            <person name="Benoit I."/>
            <person name="Brakhage A.A."/>
            <person name="Braus G.H."/>
            <person name="Fischer R."/>
            <person name="Frisvad J.C."/>
            <person name="Goldman G.H."/>
            <person name="Houbraken J."/>
            <person name="Oakley B."/>
            <person name="Pocsi I."/>
            <person name="Scazzocchio C."/>
            <person name="Seiboth B."/>
            <person name="vanKuyk P.A."/>
            <person name="Wortman J."/>
            <person name="Dyer P.S."/>
            <person name="Grigoriev I.V."/>
        </authorList>
    </citation>
    <scope>NUCLEOTIDE SEQUENCE [LARGE SCALE GENOMIC DNA]</scope>
    <source>
        <strain evidence="3">ITEM 5010</strain>
    </source>
</reference>
<evidence type="ECO:0000313" key="2">
    <source>
        <dbReference type="EMBL" id="OOF91852.1"/>
    </source>
</evidence>
<dbReference type="STRING" id="602072.A0A1R3RBL4"/>
<evidence type="ECO:0000256" key="1">
    <source>
        <dbReference type="SAM" id="MobiDB-lite"/>
    </source>
</evidence>
<feature type="region of interest" description="Disordered" evidence="1">
    <location>
        <begin position="1"/>
        <end position="30"/>
    </location>
</feature>
<dbReference type="InterPro" id="IPR053175">
    <property type="entry name" value="DHMBA_Reg_Transcription_Factor"/>
</dbReference>
<dbReference type="PANTHER" id="PTHR38791:SF5">
    <property type="entry name" value="TRANSCRIPTION FACTOR DBAG-RELATED"/>
    <property type="match status" value="1"/>
</dbReference>
<proteinExistence type="predicted"/>
<evidence type="ECO:0000313" key="3">
    <source>
        <dbReference type="Proteomes" id="UP000188318"/>
    </source>
</evidence>
<dbReference type="AlphaFoldDB" id="A0A1R3RBL4"/>